<dbReference type="Proteomes" id="UP001205998">
    <property type="component" value="Unassembled WGS sequence"/>
</dbReference>
<dbReference type="PANTHER" id="PTHR46888">
    <property type="entry name" value="ZINC KNUCKLE DOMAINCONTAINING PROTEIN-RELATED"/>
    <property type="match status" value="1"/>
</dbReference>
<evidence type="ECO:0000259" key="1">
    <source>
        <dbReference type="Pfam" id="PF02023"/>
    </source>
</evidence>
<feature type="non-terminal residue" evidence="2">
    <location>
        <position position="1"/>
    </location>
</feature>
<comment type="caution">
    <text evidence="2">The sequence shown here is derived from an EMBL/GenBank/DDBJ whole genome shotgun (WGS) entry which is preliminary data.</text>
</comment>
<reference evidence="2" key="1">
    <citation type="submission" date="2018-07" db="EMBL/GenBank/DDBJ databases">
        <title>Comparative genomics of catfishes provides insights into carnivory and benthic adaptation.</title>
        <authorList>
            <person name="Zhang Y."/>
            <person name="Wang D."/>
            <person name="Peng Z."/>
            <person name="Zheng S."/>
            <person name="Shao F."/>
            <person name="Tao W."/>
        </authorList>
    </citation>
    <scope>NUCLEOTIDE SEQUENCE</scope>
    <source>
        <strain evidence="2">Chongqing</strain>
    </source>
</reference>
<dbReference type="SUPFAM" id="SSF47353">
    <property type="entry name" value="Retrovirus capsid dimerization domain-like"/>
    <property type="match status" value="1"/>
</dbReference>
<dbReference type="InterPro" id="IPR003309">
    <property type="entry name" value="SCAN_dom"/>
</dbReference>
<evidence type="ECO:0000313" key="2">
    <source>
        <dbReference type="EMBL" id="KAI5610621.1"/>
    </source>
</evidence>
<name>A0AAD5A6K7_SILAS</name>
<feature type="non-terminal residue" evidence="2">
    <location>
        <position position="171"/>
    </location>
</feature>
<proteinExistence type="predicted"/>
<dbReference type="PANTHER" id="PTHR46888:SF13">
    <property type="entry name" value="RIBONUCLEASE H"/>
    <property type="match status" value="1"/>
</dbReference>
<dbReference type="InterPro" id="IPR038269">
    <property type="entry name" value="SCAN_sf"/>
</dbReference>
<protein>
    <recommendedName>
        <fullName evidence="1">SCAN box domain-containing protein</fullName>
    </recommendedName>
</protein>
<organism evidence="2 3">
    <name type="scientific">Silurus asotus</name>
    <name type="common">Amur catfish</name>
    <name type="synonym">Parasilurus asotus</name>
    <dbReference type="NCBI Taxonomy" id="30991"/>
    <lineage>
        <taxon>Eukaryota</taxon>
        <taxon>Metazoa</taxon>
        <taxon>Chordata</taxon>
        <taxon>Craniata</taxon>
        <taxon>Vertebrata</taxon>
        <taxon>Euteleostomi</taxon>
        <taxon>Actinopterygii</taxon>
        <taxon>Neopterygii</taxon>
        <taxon>Teleostei</taxon>
        <taxon>Ostariophysi</taxon>
        <taxon>Siluriformes</taxon>
        <taxon>Siluridae</taxon>
        <taxon>Silurus</taxon>
    </lineage>
</organism>
<dbReference type="Pfam" id="PF02023">
    <property type="entry name" value="SCAN"/>
    <property type="match status" value="1"/>
</dbReference>
<accession>A0AAD5A6K7</accession>
<dbReference type="Gene3D" id="1.10.4020.10">
    <property type="entry name" value="DNA breaking-rejoining enzymes"/>
    <property type="match status" value="1"/>
</dbReference>
<dbReference type="EMBL" id="MU572097">
    <property type="protein sequence ID" value="KAI5610621.1"/>
    <property type="molecule type" value="Genomic_DNA"/>
</dbReference>
<sequence>FDVSKNIVLVPTFRESEVDTYFSVFERIAIALNWPKDVWSFLLQCKLIGKAQEVCSSLSLEDSLQYEVVKTTILRAYELVPEAYRQRFRNLRKLPLQTFVEFGREKETLLDKWCASSRVNDFDSLRELVLLEEFKNCLPDRVVVYLNERKVSSVSDAAVLADEFVLTHKNV</sequence>
<feature type="domain" description="SCAN box" evidence="1">
    <location>
        <begin position="81"/>
        <end position="169"/>
    </location>
</feature>
<gene>
    <name evidence="2" type="ORF">C0J50_12019</name>
</gene>
<dbReference type="AlphaFoldDB" id="A0AAD5A6K7"/>
<keyword evidence="3" id="KW-1185">Reference proteome</keyword>
<evidence type="ECO:0000313" key="3">
    <source>
        <dbReference type="Proteomes" id="UP001205998"/>
    </source>
</evidence>